<dbReference type="InterPro" id="IPR023395">
    <property type="entry name" value="MCP_dom_sf"/>
</dbReference>
<keyword evidence="3 11" id="KW-0813">Transport</keyword>
<dbReference type="EMBL" id="JAUJDW010000005">
    <property type="protein sequence ID" value="KAK0662761.1"/>
    <property type="molecule type" value="Genomic_DNA"/>
</dbReference>
<dbReference type="InterPro" id="IPR018108">
    <property type="entry name" value="MCP_transmembrane"/>
</dbReference>
<dbReference type="PANTHER" id="PTHR45788">
    <property type="entry name" value="SUCCINATE/FUMARATE MITOCHONDRIAL TRANSPORTER-RELATED"/>
    <property type="match status" value="1"/>
</dbReference>
<dbReference type="SUPFAM" id="SSF103506">
    <property type="entry name" value="Mitochondrial carrier"/>
    <property type="match status" value="1"/>
</dbReference>
<keyword evidence="7" id="KW-1133">Transmembrane helix</keyword>
<feature type="repeat" description="Solcar" evidence="10">
    <location>
        <begin position="226"/>
        <end position="308"/>
    </location>
</feature>
<dbReference type="PRINTS" id="PR00926">
    <property type="entry name" value="MITOCARRIER"/>
</dbReference>
<keyword evidence="5" id="KW-0677">Repeat</keyword>
<dbReference type="Proteomes" id="UP001175001">
    <property type="component" value="Unassembled WGS sequence"/>
</dbReference>
<accession>A0AA39Z278</accession>
<evidence type="ECO:0000256" key="8">
    <source>
        <dbReference type="ARBA" id="ARBA00023128"/>
    </source>
</evidence>
<keyword evidence="6" id="KW-0999">Mitochondrion inner membrane</keyword>
<evidence type="ECO:0000256" key="2">
    <source>
        <dbReference type="ARBA" id="ARBA00006375"/>
    </source>
</evidence>
<dbReference type="Pfam" id="PF00153">
    <property type="entry name" value="Mito_carr"/>
    <property type="match status" value="3"/>
</dbReference>
<evidence type="ECO:0000256" key="6">
    <source>
        <dbReference type="ARBA" id="ARBA00022792"/>
    </source>
</evidence>
<dbReference type="PANTHER" id="PTHR45788:SF3">
    <property type="entry name" value="TRICARBOXYLATE TRANSPORT PROTEIN"/>
    <property type="match status" value="1"/>
</dbReference>
<sequence length="320" mass="34124">MPAKDDKNHAPVPVHVSLLAGGVAGAIEAALTYPFEFAKTRVQLRNEQAAQAAHPPSLRAAATNRPAYKSPNPFTIIRDVVRDEGPRALYSGCTSLVIGSVGKDGVRFLSFDLIKRQFADKETGTLTPLRSLGAGMTAGVVASATAVTPTERIKTALIDDARAGGERRFHGSMVKAIRGVVADDGVVRGLYRGFAGTTLKQASATAVRMGTYNILKDWESMRGVEQSTAVNFANGSVAGIVTTYASQPFDTIKTRCQSARGESTVAAIRSLWEDGGLRGFWRGTVMRLGRTVFSGGILFTGYERMVKILDPLIGRGVAYA</sequence>
<evidence type="ECO:0000256" key="11">
    <source>
        <dbReference type="RuleBase" id="RU000488"/>
    </source>
</evidence>
<dbReference type="InterPro" id="IPR002067">
    <property type="entry name" value="MCP"/>
</dbReference>
<keyword evidence="9 10" id="KW-0472">Membrane</keyword>
<dbReference type="GO" id="GO:0006843">
    <property type="term" value="P:mitochondrial citrate transmembrane transport"/>
    <property type="evidence" value="ECO:0007669"/>
    <property type="project" value="TreeGrafter"/>
</dbReference>
<gene>
    <name evidence="12" type="primary">CTP1_1</name>
    <name evidence="12" type="ORF">DIS24_g1631</name>
</gene>
<keyword evidence="13" id="KW-1185">Reference proteome</keyword>
<evidence type="ECO:0000256" key="3">
    <source>
        <dbReference type="ARBA" id="ARBA00022448"/>
    </source>
</evidence>
<evidence type="ECO:0000256" key="5">
    <source>
        <dbReference type="ARBA" id="ARBA00022737"/>
    </source>
</evidence>
<dbReference type="GO" id="GO:0005743">
    <property type="term" value="C:mitochondrial inner membrane"/>
    <property type="evidence" value="ECO:0007669"/>
    <property type="project" value="UniProtKB-SubCell"/>
</dbReference>
<reference evidence="12" key="1">
    <citation type="submission" date="2023-06" db="EMBL/GenBank/DDBJ databases">
        <title>Multi-omics analyses reveal the molecular pathogenesis toolkit of Lasiodiplodia hormozganensis, a cross-kingdom pathogen.</title>
        <authorList>
            <person name="Felix C."/>
            <person name="Meneses R."/>
            <person name="Goncalves M.F.M."/>
            <person name="Tilleman L."/>
            <person name="Duarte A.S."/>
            <person name="Jorrin-Novo J.V."/>
            <person name="Van De Peer Y."/>
            <person name="Deforce D."/>
            <person name="Van Nieuwerburgh F."/>
            <person name="Esteves A.C."/>
            <person name="Alves A."/>
        </authorList>
    </citation>
    <scope>NUCLEOTIDE SEQUENCE</scope>
    <source>
        <strain evidence="12">CBS 339.90</strain>
    </source>
</reference>
<evidence type="ECO:0000256" key="1">
    <source>
        <dbReference type="ARBA" id="ARBA00004448"/>
    </source>
</evidence>
<dbReference type="InterPro" id="IPR049563">
    <property type="entry name" value="TXTP-like"/>
</dbReference>
<dbReference type="Gene3D" id="1.50.40.10">
    <property type="entry name" value="Mitochondrial carrier domain"/>
    <property type="match status" value="1"/>
</dbReference>
<evidence type="ECO:0000256" key="7">
    <source>
        <dbReference type="ARBA" id="ARBA00022989"/>
    </source>
</evidence>
<protein>
    <submittedName>
        <fullName evidence="12">Tricarboxylate transport protein</fullName>
    </submittedName>
</protein>
<feature type="repeat" description="Solcar" evidence="10">
    <location>
        <begin position="12"/>
        <end position="117"/>
    </location>
</feature>
<feature type="repeat" description="Solcar" evidence="10">
    <location>
        <begin position="126"/>
        <end position="218"/>
    </location>
</feature>
<comment type="similarity">
    <text evidence="2 11">Belongs to the mitochondrial carrier (TC 2.A.29) family.</text>
</comment>
<dbReference type="GO" id="GO:0071913">
    <property type="term" value="F:citrate secondary active transmembrane transporter activity"/>
    <property type="evidence" value="ECO:0007669"/>
    <property type="project" value="TreeGrafter"/>
</dbReference>
<proteinExistence type="inferred from homology"/>
<comment type="caution">
    <text evidence="12">The sequence shown here is derived from an EMBL/GenBank/DDBJ whole genome shotgun (WGS) entry which is preliminary data.</text>
</comment>
<dbReference type="AlphaFoldDB" id="A0AA39Z278"/>
<evidence type="ECO:0000256" key="9">
    <source>
        <dbReference type="ARBA" id="ARBA00023136"/>
    </source>
</evidence>
<comment type="subcellular location">
    <subcellularLocation>
        <location evidence="1">Mitochondrion inner membrane</location>
        <topology evidence="1">Multi-pass membrane protein</topology>
    </subcellularLocation>
</comment>
<name>A0AA39Z278_9PEZI</name>
<keyword evidence="4 10" id="KW-0812">Transmembrane</keyword>
<evidence type="ECO:0000313" key="12">
    <source>
        <dbReference type="EMBL" id="KAK0662761.1"/>
    </source>
</evidence>
<evidence type="ECO:0000313" key="13">
    <source>
        <dbReference type="Proteomes" id="UP001175001"/>
    </source>
</evidence>
<dbReference type="PROSITE" id="PS50920">
    <property type="entry name" value="SOLCAR"/>
    <property type="match status" value="3"/>
</dbReference>
<evidence type="ECO:0000256" key="4">
    <source>
        <dbReference type="ARBA" id="ARBA00022692"/>
    </source>
</evidence>
<organism evidence="12 13">
    <name type="scientific">Lasiodiplodia hormozganensis</name>
    <dbReference type="NCBI Taxonomy" id="869390"/>
    <lineage>
        <taxon>Eukaryota</taxon>
        <taxon>Fungi</taxon>
        <taxon>Dikarya</taxon>
        <taxon>Ascomycota</taxon>
        <taxon>Pezizomycotina</taxon>
        <taxon>Dothideomycetes</taxon>
        <taxon>Dothideomycetes incertae sedis</taxon>
        <taxon>Botryosphaeriales</taxon>
        <taxon>Botryosphaeriaceae</taxon>
        <taxon>Lasiodiplodia</taxon>
    </lineage>
</organism>
<keyword evidence="8" id="KW-0496">Mitochondrion</keyword>
<evidence type="ECO:0000256" key="10">
    <source>
        <dbReference type="PROSITE-ProRule" id="PRU00282"/>
    </source>
</evidence>